<comment type="caution">
    <text evidence="1">The sequence shown here is derived from an EMBL/GenBank/DDBJ whole genome shotgun (WGS) entry which is preliminary data.</text>
</comment>
<reference evidence="2" key="1">
    <citation type="submission" date="2014-05" db="EMBL/GenBank/DDBJ databases">
        <title>Whole genome sequencing of Lactobacillus casei NRIC0644.</title>
        <authorList>
            <person name="Atarashi H."/>
            <person name="Yoshida Y."/>
            <person name="Fujimura S."/>
            <person name="Tanaka N."/>
            <person name="Shiwa Y."/>
            <person name="Yoshikawa H."/>
            <person name="Okada S."/>
            <person name="Nakagawa J."/>
        </authorList>
    </citation>
    <scope>NUCLEOTIDE SEQUENCE [LARGE SCALE GENOMIC DNA]</scope>
    <source>
        <strain evidence="2">NRIC0644</strain>
    </source>
</reference>
<accession>A0A0C9PUG4</accession>
<dbReference type="Pfam" id="PF07852">
    <property type="entry name" value="DUF1642"/>
    <property type="match status" value="1"/>
</dbReference>
<sequence length="179" mass="20390">MSEEKLYVVKNDEGQYWEFGRKRNSFLDLSDVDLPVTIDKDLAFEVARNSGGHVVTFVEEPEKVVLSKEQAEIVKNAQSNDYPATEISDRTDDSDGVEKLLMNAYVNGYTVAKEKRYLVGLDGLVTTGGAKQYLTKKDDKWFACRRIPGMHQDFTDEELNAAPEWAQQLNREEVTDDEQ</sequence>
<proteinExistence type="predicted"/>
<dbReference type="RefSeq" id="WP_045624645.1">
    <property type="nucleotide sequence ID" value="NZ_BAYM01000009.1"/>
</dbReference>
<evidence type="ECO:0000313" key="1">
    <source>
        <dbReference type="EMBL" id="GAN35654.1"/>
    </source>
</evidence>
<evidence type="ECO:0000313" key="2">
    <source>
        <dbReference type="Proteomes" id="UP000032552"/>
    </source>
</evidence>
<dbReference type="InterPro" id="IPR012865">
    <property type="entry name" value="DUF1642"/>
</dbReference>
<gene>
    <name evidence="1" type="ORF">LC0644_0243</name>
</gene>
<dbReference type="EMBL" id="BAYM01000009">
    <property type="protein sequence ID" value="GAN35654.1"/>
    <property type="molecule type" value="Genomic_DNA"/>
</dbReference>
<name>A0A0C9PUG4_LACPA</name>
<protein>
    <submittedName>
        <fullName evidence="1">Uncharacterized protein</fullName>
    </submittedName>
</protein>
<dbReference type="AlphaFoldDB" id="A0A0C9PUG4"/>
<dbReference type="Proteomes" id="UP000032552">
    <property type="component" value="Unassembled WGS sequence"/>
</dbReference>
<organism evidence="1 2">
    <name type="scientific">Lacticaseibacillus paracasei NRIC 0644</name>
    <dbReference type="NCBI Taxonomy" id="1435038"/>
    <lineage>
        <taxon>Bacteria</taxon>
        <taxon>Bacillati</taxon>
        <taxon>Bacillota</taxon>
        <taxon>Bacilli</taxon>
        <taxon>Lactobacillales</taxon>
        <taxon>Lactobacillaceae</taxon>
        <taxon>Lacticaseibacillus</taxon>
    </lineage>
</organism>